<comment type="catalytic activity">
    <reaction evidence="1">
        <text>S-ubiquitinyl-[E2 ubiquitin-conjugating enzyme]-L-cysteine + [acceptor protein]-L-lysine = [E2 ubiquitin-conjugating enzyme]-L-cysteine + N(6)-ubiquitinyl-[acceptor protein]-L-lysine.</text>
        <dbReference type="EC" id="2.3.2.27"/>
    </reaction>
</comment>
<evidence type="ECO:0000259" key="16">
    <source>
        <dbReference type="PROSITE" id="PS50089"/>
    </source>
</evidence>
<evidence type="ECO:0000256" key="2">
    <source>
        <dbReference type="ARBA" id="ARBA00004141"/>
    </source>
</evidence>
<evidence type="ECO:0000256" key="6">
    <source>
        <dbReference type="ARBA" id="ARBA00022723"/>
    </source>
</evidence>
<evidence type="ECO:0000256" key="10">
    <source>
        <dbReference type="ARBA" id="ARBA00022989"/>
    </source>
</evidence>
<evidence type="ECO:0000256" key="12">
    <source>
        <dbReference type="PROSITE-ProRule" id="PRU00175"/>
    </source>
</evidence>
<dbReference type="SUPFAM" id="SSF57850">
    <property type="entry name" value="RING/U-box"/>
    <property type="match status" value="1"/>
</dbReference>
<evidence type="ECO:0000256" key="5">
    <source>
        <dbReference type="ARBA" id="ARBA00022692"/>
    </source>
</evidence>
<feature type="region of interest" description="Disordered" evidence="13">
    <location>
        <begin position="267"/>
        <end position="327"/>
    </location>
</feature>
<keyword evidence="10 14" id="KW-1133">Transmembrane helix</keyword>
<dbReference type="CDD" id="cd16454">
    <property type="entry name" value="RING-H2_PA-TM-RING"/>
    <property type="match status" value="1"/>
</dbReference>
<dbReference type="Proteomes" id="UP000029964">
    <property type="component" value="Unassembled WGS sequence"/>
</dbReference>
<evidence type="ECO:0000256" key="11">
    <source>
        <dbReference type="ARBA" id="ARBA00023136"/>
    </source>
</evidence>
<evidence type="ECO:0000256" key="9">
    <source>
        <dbReference type="ARBA" id="ARBA00022833"/>
    </source>
</evidence>
<organism evidence="17 18">
    <name type="scientific">Hapsidospora chrysogenum (strain ATCC 11550 / CBS 779.69 / DSM 880 / IAM 14645 / JCM 23072 / IMI 49137)</name>
    <name type="common">Acremonium chrysogenum</name>
    <dbReference type="NCBI Taxonomy" id="857340"/>
    <lineage>
        <taxon>Eukaryota</taxon>
        <taxon>Fungi</taxon>
        <taxon>Dikarya</taxon>
        <taxon>Ascomycota</taxon>
        <taxon>Pezizomycotina</taxon>
        <taxon>Sordariomycetes</taxon>
        <taxon>Hypocreomycetidae</taxon>
        <taxon>Hypocreales</taxon>
        <taxon>Bionectriaceae</taxon>
        <taxon>Hapsidospora</taxon>
    </lineage>
</organism>
<evidence type="ECO:0000256" key="14">
    <source>
        <dbReference type="SAM" id="Phobius"/>
    </source>
</evidence>
<proteinExistence type="predicted"/>
<dbReference type="Gene3D" id="3.30.40.10">
    <property type="entry name" value="Zinc/RING finger domain, C3HC4 (zinc finger)"/>
    <property type="match status" value="1"/>
</dbReference>
<feature type="compositionally biased region" description="Polar residues" evidence="13">
    <location>
        <begin position="285"/>
        <end position="297"/>
    </location>
</feature>
<evidence type="ECO:0000313" key="17">
    <source>
        <dbReference type="EMBL" id="KFH48724.1"/>
    </source>
</evidence>
<feature type="compositionally biased region" description="Basic and acidic residues" evidence="13">
    <location>
        <begin position="269"/>
        <end position="279"/>
    </location>
</feature>
<comment type="subcellular location">
    <subcellularLocation>
        <location evidence="2">Membrane</location>
        <topology evidence="2">Multi-pass membrane protein</topology>
    </subcellularLocation>
</comment>
<protein>
    <recommendedName>
        <fullName evidence="3">RING-type E3 ubiquitin transferase</fullName>
        <ecNumber evidence="3">2.3.2.27</ecNumber>
    </recommendedName>
</protein>
<keyword evidence="7 12" id="KW-0863">Zinc-finger</keyword>
<dbReference type="EMBL" id="JPKY01000002">
    <property type="protein sequence ID" value="KFH48724.1"/>
    <property type="molecule type" value="Genomic_DNA"/>
</dbReference>
<dbReference type="AlphaFoldDB" id="A0A086TH92"/>
<dbReference type="Pfam" id="PF13639">
    <property type="entry name" value="zf-RING_2"/>
    <property type="match status" value="1"/>
</dbReference>
<reference evidence="18" key="1">
    <citation type="journal article" date="2014" name="Genome Announc.">
        <title>Genome sequence and annotation of Acremonium chrysogenum, producer of the beta-lactam antibiotic cephalosporin C.</title>
        <authorList>
            <person name="Terfehr D."/>
            <person name="Dahlmann T.A."/>
            <person name="Specht T."/>
            <person name="Zadra I."/>
            <person name="Kuernsteiner H."/>
            <person name="Kueck U."/>
        </authorList>
    </citation>
    <scope>NUCLEOTIDE SEQUENCE [LARGE SCALE GENOMIC DNA]</scope>
    <source>
        <strain evidence="18">ATCC 11550 / CBS 779.69 / DSM 880 / IAM 14645 / JCM 23072 / IMI 49137</strain>
    </source>
</reference>
<dbReference type="GO" id="GO:0016567">
    <property type="term" value="P:protein ubiquitination"/>
    <property type="evidence" value="ECO:0007669"/>
    <property type="project" value="TreeGrafter"/>
</dbReference>
<keyword evidence="6" id="KW-0479">Metal-binding</keyword>
<dbReference type="InterPro" id="IPR001841">
    <property type="entry name" value="Znf_RING"/>
</dbReference>
<evidence type="ECO:0000256" key="3">
    <source>
        <dbReference type="ARBA" id="ARBA00012483"/>
    </source>
</evidence>
<dbReference type="GO" id="GO:0016020">
    <property type="term" value="C:membrane"/>
    <property type="evidence" value="ECO:0007669"/>
    <property type="project" value="UniProtKB-SubCell"/>
</dbReference>
<comment type="caution">
    <text evidence="17">The sequence shown here is derived from an EMBL/GenBank/DDBJ whole genome shotgun (WGS) entry which is preliminary data.</text>
</comment>
<evidence type="ECO:0000256" key="15">
    <source>
        <dbReference type="SAM" id="SignalP"/>
    </source>
</evidence>
<sequence>MSVPPRLLGLGLLLSLARLVTSDDGAVWTKAQDELPPWAKDNTLQLKLSADSTNYAVIPLTKKFGFGSSNSRGAVDLNGNLRDVHERNYDNFDNDDDVAYVSCDDADDDADVDSNTMLNEVMKQTPRAIVLFSTSKNWCSITSDDDLPYPRFLSMVDPGEAASVLNHLNGTDKGEVVDVSIYGNTTNPGPIDGENDRGQHQSSVAMAILYSITGLITFLFLVIIVTGAVRAQRYPERYGPRRGLDGGPRQSRAKGLARAVLETLPVVKFGDRNQPKPDPDLEMDTATTDGQYPTSRTVPHADEAQSNRASRQSISRSEATSTSIMESDVEDEHLGCSICTDDFKVGEDVRVLPCNHQYHPNCVDPWLINISGTCPLCRLDLRPGHDRLRDESTAGGERSLPPPLAWEMSENEAEHNTYQSRLSRLFDANRLRQASAEEQMQALRQLREHGRGREGGEAPQPGAAVAVEGEDRHQGARFADKLKERFRILTKSQSAHRQTC</sequence>
<feature type="chain" id="PRO_5001815699" description="RING-type E3 ubiquitin transferase" evidence="15">
    <location>
        <begin position="23"/>
        <end position="500"/>
    </location>
</feature>
<keyword evidence="11 14" id="KW-0472">Membrane</keyword>
<dbReference type="GO" id="GO:0008270">
    <property type="term" value="F:zinc ion binding"/>
    <property type="evidence" value="ECO:0007669"/>
    <property type="project" value="UniProtKB-KW"/>
</dbReference>
<keyword evidence="4" id="KW-0808">Transferase</keyword>
<keyword evidence="9" id="KW-0862">Zinc</keyword>
<feature type="compositionally biased region" description="Polar residues" evidence="13">
    <location>
        <begin position="306"/>
        <end position="325"/>
    </location>
</feature>
<dbReference type="EC" id="2.3.2.27" evidence="3"/>
<keyword evidence="8" id="KW-0833">Ubl conjugation pathway</keyword>
<evidence type="ECO:0000256" key="1">
    <source>
        <dbReference type="ARBA" id="ARBA00000900"/>
    </source>
</evidence>
<feature type="transmembrane region" description="Helical" evidence="14">
    <location>
        <begin position="207"/>
        <end position="229"/>
    </location>
</feature>
<evidence type="ECO:0000256" key="4">
    <source>
        <dbReference type="ARBA" id="ARBA00022679"/>
    </source>
</evidence>
<feature type="domain" description="RING-type" evidence="16">
    <location>
        <begin position="336"/>
        <end position="378"/>
    </location>
</feature>
<keyword evidence="18" id="KW-1185">Reference proteome</keyword>
<evidence type="ECO:0000256" key="13">
    <source>
        <dbReference type="SAM" id="MobiDB-lite"/>
    </source>
</evidence>
<dbReference type="PANTHER" id="PTHR45977">
    <property type="entry name" value="TARGET OF ERK KINASE MPK-1"/>
    <property type="match status" value="1"/>
</dbReference>
<evidence type="ECO:0000313" key="18">
    <source>
        <dbReference type="Proteomes" id="UP000029964"/>
    </source>
</evidence>
<keyword evidence="15" id="KW-0732">Signal</keyword>
<accession>A0A086TH92</accession>
<keyword evidence="5 14" id="KW-0812">Transmembrane</keyword>
<dbReference type="OrthoDB" id="8062037at2759"/>
<feature type="signal peptide" evidence="15">
    <location>
        <begin position="1"/>
        <end position="22"/>
    </location>
</feature>
<dbReference type="PANTHER" id="PTHR45977:SF4">
    <property type="entry name" value="RING-TYPE DOMAIN-CONTAINING PROTEIN"/>
    <property type="match status" value="1"/>
</dbReference>
<evidence type="ECO:0000256" key="7">
    <source>
        <dbReference type="ARBA" id="ARBA00022771"/>
    </source>
</evidence>
<evidence type="ECO:0000256" key="8">
    <source>
        <dbReference type="ARBA" id="ARBA00022786"/>
    </source>
</evidence>
<dbReference type="STRING" id="857340.A0A086TH92"/>
<keyword evidence="17" id="KW-0675">Receptor</keyword>
<dbReference type="InterPro" id="IPR013083">
    <property type="entry name" value="Znf_RING/FYVE/PHD"/>
</dbReference>
<dbReference type="PROSITE" id="PS50089">
    <property type="entry name" value="ZF_RING_2"/>
    <property type="match status" value="1"/>
</dbReference>
<dbReference type="HOGENOM" id="CLU_008264_1_0_1"/>
<name>A0A086TH92_HAPC1</name>
<dbReference type="GO" id="GO:0061630">
    <property type="term" value="F:ubiquitin protein ligase activity"/>
    <property type="evidence" value="ECO:0007669"/>
    <property type="project" value="UniProtKB-EC"/>
</dbReference>
<dbReference type="SMART" id="SM00184">
    <property type="entry name" value="RING"/>
    <property type="match status" value="1"/>
</dbReference>
<dbReference type="GO" id="GO:0006511">
    <property type="term" value="P:ubiquitin-dependent protein catabolic process"/>
    <property type="evidence" value="ECO:0007669"/>
    <property type="project" value="TreeGrafter"/>
</dbReference>
<feature type="region of interest" description="Disordered" evidence="13">
    <location>
        <begin position="449"/>
        <end position="474"/>
    </location>
</feature>
<gene>
    <name evidence="17" type="ORF">ACRE_005050</name>
</gene>